<dbReference type="CDD" id="cd06223">
    <property type="entry name" value="PRTases_typeI"/>
    <property type="match status" value="1"/>
</dbReference>
<dbReference type="EMBL" id="CAJNOL010002093">
    <property type="protein sequence ID" value="CAF1460879.1"/>
    <property type="molecule type" value="Genomic_DNA"/>
</dbReference>
<evidence type="ECO:0000313" key="5">
    <source>
        <dbReference type="EMBL" id="CAF1192826.1"/>
    </source>
</evidence>
<keyword evidence="1" id="KW-0378">Hydrolase</keyword>
<proteinExistence type="predicted"/>
<protein>
    <recommendedName>
        <fullName evidence="9">Phosphoribosyltransferase domain-containing protein</fullName>
    </recommendedName>
</protein>
<dbReference type="GO" id="GO:0016788">
    <property type="term" value="F:hydrolase activity, acting on ester bonds"/>
    <property type="evidence" value="ECO:0007669"/>
    <property type="project" value="UniProtKB-ARBA"/>
</dbReference>
<evidence type="ECO:0000256" key="2">
    <source>
        <dbReference type="SAM" id="MobiDB-lite"/>
    </source>
</evidence>
<dbReference type="InterPro" id="IPR029057">
    <property type="entry name" value="PRTase-like"/>
</dbReference>
<dbReference type="PANTHER" id="PTHR22946:SF9">
    <property type="entry name" value="POLYKETIDE TRANSFERASE AF380"/>
    <property type="match status" value="1"/>
</dbReference>
<dbReference type="EMBL" id="CAJNOH010001230">
    <property type="protein sequence ID" value="CAF1192826.1"/>
    <property type="molecule type" value="Genomic_DNA"/>
</dbReference>
<dbReference type="Proteomes" id="UP000663854">
    <property type="component" value="Unassembled WGS sequence"/>
</dbReference>
<dbReference type="Gene3D" id="3.30.1310.20">
    <property type="entry name" value="PRTase-like"/>
    <property type="match status" value="1"/>
</dbReference>
<organism evidence="5 7">
    <name type="scientific">Rotaria sordida</name>
    <dbReference type="NCBI Taxonomy" id="392033"/>
    <lineage>
        <taxon>Eukaryota</taxon>
        <taxon>Metazoa</taxon>
        <taxon>Spiralia</taxon>
        <taxon>Gnathifera</taxon>
        <taxon>Rotifera</taxon>
        <taxon>Eurotatoria</taxon>
        <taxon>Bdelloidea</taxon>
        <taxon>Philodinida</taxon>
        <taxon>Philodinidae</taxon>
        <taxon>Rotaria</taxon>
    </lineage>
</organism>
<dbReference type="InterPro" id="IPR050261">
    <property type="entry name" value="FrsA_esterase"/>
</dbReference>
<feature type="region of interest" description="Disordered" evidence="2">
    <location>
        <begin position="104"/>
        <end position="129"/>
    </location>
</feature>
<evidence type="ECO:0000259" key="3">
    <source>
        <dbReference type="Pfam" id="PF00156"/>
    </source>
</evidence>
<name>A0A814VUU3_9BILA</name>
<dbReference type="Proteomes" id="UP000663870">
    <property type="component" value="Unassembled WGS sequence"/>
</dbReference>
<evidence type="ECO:0000313" key="8">
    <source>
        <dbReference type="Proteomes" id="UP000663870"/>
    </source>
</evidence>
<evidence type="ECO:0000313" key="6">
    <source>
        <dbReference type="EMBL" id="CAF1460879.1"/>
    </source>
</evidence>
<reference evidence="5" key="1">
    <citation type="submission" date="2021-02" db="EMBL/GenBank/DDBJ databases">
        <authorList>
            <person name="Nowell W R."/>
        </authorList>
    </citation>
    <scope>NUCLEOTIDE SEQUENCE</scope>
</reference>
<feature type="domain" description="KANL3/Tex30 alpha/beta hydrolase-like" evidence="4">
    <location>
        <begin position="264"/>
        <end position="441"/>
    </location>
</feature>
<keyword evidence="8" id="KW-1185">Reference proteome</keyword>
<dbReference type="Gene3D" id="3.40.50.2020">
    <property type="match status" value="1"/>
</dbReference>
<gene>
    <name evidence="6" type="ORF">JXQ802_LOCUS38165</name>
    <name evidence="5" type="ORF">PYM288_LOCUS24440</name>
</gene>
<dbReference type="PANTHER" id="PTHR22946">
    <property type="entry name" value="DIENELACTONE HYDROLASE DOMAIN-CONTAINING PROTEIN-RELATED"/>
    <property type="match status" value="1"/>
</dbReference>
<accession>A0A814VUU3</accession>
<evidence type="ECO:0000256" key="1">
    <source>
        <dbReference type="ARBA" id="ARBA00022801"/>
    </source>
</evidence>
<dbReference type="Gene3D" id="3.40.50.1820">
    <property type="entry name" value="alpha/beta hydrolase"/>
    <property type="match status" value="1"/>
</dbReference>
<dbReference type="InterPro" id="IPR000836">
    <property type="entry name" value="PRTase_dom"/>
</dbReference>
<dbReference type="InterPro" id="IPR029058">
    <property type="entry name" value="AB_hydrolase_fold"/>
</dbReference>
<evidence type="ECO:0000313" key="7">
    <source>
        <dbReference type="Proteomes" id="UP000663854"/>
    </source>
</evidence>
<dbReference type="Pfam" id="PF00156">
    <property type="entry name" value="Pribosyltran"/>
    <property type="match status" value="1"/>
</dbReference>
<feature type="domain" description="Phosphoribosyltransferase" evidence="3">
    <location>
        <begin position="29"/>
        <end position="195"/>
    </location>
</feature>
<feature type="compositionally biased region" description="Basic and acidic residues" evidence="2">
    <location>
        <begin position="111"/>
        <end position="120"/>
    </location>
</feature>
<dbReference type="InterPro" id="IPR046879">
    <property type="entry name" value="KANL3/Tex30_Abhydrolase"/>
</dbReference>
<sequence>MSDDQKDLIFRDRIDAGCQLAAHPYLQKIKSLPSNERNSYLVISLPRGGTVVGDELAKQLNITHDLVFPRKIPCPGQPEFAIGAVSELGDVIWNDYARQENLIDKPQVQQSKDKQIEESRRRKQIYRGQRKPLKSLSGRTVILIDDGLATGATMKSAINTCKHINVKSIIVAVPCGSADRVKDISKSVDKVICLTTPYGYHAVGQCYDSFDQTTDEEVIEIMAKYQDLNSENISNSGKKSIKIELDSQHVLHGDLTLVSNSIGLVLFAHGSGSSRLSPRNQYVAEQLNAAKISTFLLDLLTKNEEIEDDRTRKLRFNIPFLADRLSQVTDWLYQNNKNIQNLSIGYFGASTGGAAAIIAGGIKQQKRTKAIVSRGGRPDLVPKEQLNQLTVPTLLIVGGADTDVIKMNEEAYSQMTQLKDNEKQKALKLVPNATHLFEEKGALEQVSQLAVQWFTDNFQKH</sequence>
<dbReference type="AlphaFoldDB" id="A0A814VUU3"/>
<dbReference type="Pfam" id="PF20408">
    <property type="entry name" value="Abhydrolase_11"/>
    <property type="match status" value="1"/>
</dbReference>
<evidence type="ECO:0000259" key="4">
    <source>
        <dbReference type="Pfam" id="PF20408"/>
    </source>
</evidence>
<evidence type="ECO:0008006" key="9">
    <source>
        <dbReference type="Google" id="ProtNLM"/>
    </source>
</evidence>
<comment type="caution">
    <text evidence="5">The sequence shown here is derived from an EMBL/GenBank/DDBJ whole genome shotgun (WGS) entry which is preliminary data.</text>
</comment>
<dbReference type="SUPFAM" id="SSF53271">
    <property type="entry name" value="PRTase-like"/>
    <property type="match status" value="1"/>
</dbReference>
<dbReference type="SUPFAM" id="SSF53474">
    <property type="entry name" value="alpha/beta-Hydrolases"/>
    <property type="match status" value="1"/>
</dbReference>